<sequence>MIPHCPEARKCLAGIMSDIMPCTFRKESERRDEDTLSTASGLSQDITPELEQDAEPHILFHLTVQLHNKPLEIPIYHEDATIQDLSDTVAEELHIPPAHQKFLVTPKTGLLRPPFKEPTLLIRSLQDKKIVLMGATTAEVAELESDIAERKARMEKRRTALQAGRKVKANKYKDWKKVSDEAQYTFHTIRPLPYLPDPEKSQRFLERLANDAGIKASMRSHGFSVGLLTEMNPAEHTTHESRTLGLNRNRGEVIELRLRTDAYDGYRDFKVIRKTLCHELAHNVWGEHDQRFWKLCREIEAEVEKNDWRRGGHSVGGDEFYSPSDEYDEHDHADEGGWEGGEYVLGGGSSGSSAPGSGEPLSRREIIARAAEERMKKQKEAKAAEQKAKSNEITKQ</sequence>
<dbReference type="PANTHER" id="PTHR47795:SF1">
    <property type="entry name" value="DNA-DEPENDENT METALLOPROTEASE WSS1 HOMOLOG 2"/>
    <property type="match status" value="1"/>
</dbReference>
<organism evidence="3 4">
    <name type="scientific">Cercospora berteroae</name>
    <dbReference type="NCBI Taxonomy" id="357750"/>
    <lineage>
        <taxon>Eukaryota</taxon>
        <taxon>Fungi</taxon>
        <taxon>Dikarya</taxon>
        <taxon>Ascomycota</taxon>
        <taxon>Pezizomycotina</taxon>
        <taxon>Dothideomycetes</taxon>
        <taxon>Dothideomycetidae</taxon>
        <taxon>Mycosphaerellales</taxon>
        <taxon>Mycosphaerellaceae</taxon>
        <taxon>Cercospora</taxon>
    </lineage>
</organism>
<dbReference type="EMBL" id="PNEN01000450">
    <property type="protein sequence ID" value="PPJ58695.1"/>
    <property type="molecule type" value="Genomic_DNA"/>
</dbReference>
<dbReference type="STRING" id="357750.A0A2S6CG22"/>
<reference evidence="4" key="1">
    <citation type="journal article" date="2017" name="bioRxiv">
        <title>Conservation of a gene cluster reveals novel cercosporin biosynthetic mechanisms and extends production to the genus Colletotrichum.</title>
        <authorList>
            <person name="de Jonge R."/>
            <person name="Ebert M.K."/>
            <person name="Huitt-Roehl C.R."/>
            <person name="Pal P."/>
            <person name="Suttle J.C."/>
            <person name="Spanner R.E."/>
            <person name="Neubauer J.D."/>
            <person name="Jurick W.M.II."/>
            <person name="Stott K.A."/>
            <person name="Secor G.A."/>
            <person name="Thomma B.P.H.J."/>
            <person name="Van de Peer Y."/>
            <person name="Townsend C.A."/>
            <person name="Bolton M.D."/>
        </authorList>
    </citation>
    <scope>NUCLEOTIDE SEQUENCE [LARGE SCALE GENOMIC DNA]</scope>
    <source>
        <strain evidence="4">CBS538.71</strain>
    </source>
</reference>
<accession>A0A2S6CG22</accession>
<evidence type="ECO:0000313" key="3">
    <source>
        <dbReference type="EMBL" id="PPJ58695.1"/>
    </source>
</evidence>
<evidence type="ECO:0000259" key="2">
    <source>
        <dbReference type="PROSITE" id="PS51397"/>
    </source>
</evidence>
<dbReference type="GO" id="GO:0070628">
    <property type="term" value="F:proteasome binding"/>
    <property type="evidence" value="ECO:0007669"/>
    <property type="project" value="TreeGrafter"/>
</dbReference>
<dbReference type="InterPro" id="IPR013536">
    <property type="entry name" value="WLM_dom"/>
</dbReference>
<dbReference type="PROSITE" id="PS51397">
    <property type="entry name" value="WLM"/>
    <property type="match status" value="1"/>
</dbReference>
<dbReference type="PANTHER" id="PTHR47795">
    <property type="entry name" value="UBIQUITIN AND WLM DOMAIN-CONTAINING METALLOPROTEASE SPCC1442.07C"/>
    <property type="match status" value="1"/>
</dbReference>
<dbReference type="OrthoDB" id="49605at2759"/>
<dbReference type="Proteomes" id="UP000237631">
    <property type="component" value="Unassembled WGS sequence"/>
</dbReference>
<feature type="region of interest" description="Disordered" evidence="1">
    <location>
        <begin position="310"/>
        <end position="396"/>
    </location>
</feature>
<evidence type="ECO:0000256" key="1">
    <source>
        <dbReference type="SAM" id="MobiDB-lite"/>
    </source>
</evidence>
<proteinExistence type="predicted"/>
<gene>
    <name evidence="3" type="ORF">CBER1_03954</name>
</gene>
<feature type="compositionally biased region" description="Gly residues" evidence="1">
    <location>
        <begin position="338"/>
        <end position="350"/>
    </location>
</feature>
<comment type="caution">
    <text evidence="3">The sequence shown here is derived from an EMBL/GenBank/DDBJ whole genome shotgun (WGS) entry which is preliminary data.</text>
</comment>
<keyword evidence="4" id="KW-1185">Reference proteome</keyword>
<dbReference type="Pfam" id="PF08325">
    <property type="entry name" value="WLM"/>
    <property type="match status" value="1"/>
</dbReference>
<dbReference type="AlphaFoldDB" id="A0A2S6CG22"/>
<feature type="compositionally biased region" description="Basic and acidic residues" evidence="1">
    <location>
        <begin position="361"/>
        <end position="396"/>
    </location>
</feature>
<evidence type="ECO:0000313" key="4">
    <source>
        <dbReference type="Proteomes" id="UP000237631"/>
    </source>
</evidence>
<name>A0A2S6CG22_9PEZI</name>
<feature type="domain" description="WLM" evidence="2">
    <location>
        <begin position="177"/>
        <end position="376"/>
    </location>
</feature>
<protein>
    <recommendedName>
        <fullName evidence="2">WLM domain-containing protein</fullName>
    </recommendedName>
</protein>